<feature type="region of interest" description="Disordered" evidence="1">
    <location>
        <begin position="93"/>
        <end position="114"/>
    </location>
</feature>
<reference evidence="2" key="1">
    <citation type="journal article" name="BMC Genomics">
        <title>Long-read sequencing and de novo genome assembly of marine medaka (Oryzias melastigma).</title>
        <authorList>
            <person name="Liang P."/>
            <person name="Saqib H.S.A."/>
            <person name="Ni X."/>
            <person name="Shen Y."/>
        </authorList>
    </citation>
    <scope>NUCLEOTIDE SEQUENCE</scope>
    <source>
        <strain evidence="2">Bigg-433</strain>
    </source>
</reference>
<proteinExistence type="predicted"/>
<gene>
    <name evidence="2" type="ORF">FQA47_013167</name>
</gene>
<organism evidence="2 3">
    <name type="scientific">Oryzias melastigma</name>
    <name type="common">Marine medaka</name>
    <dbReference type="NCBI Taxonomy" id="30732"/>
    <lineage>
        <taxon>Eukaryota</taxon>
        <taxon>Metazoa</taxon>
        <taxon>Chordata</taxon>
        <taxon>Craniata</taxon>
        <taxon>Vertebrata</taxon>
        <taxon>Euteleostomi</taxon>
        <taxon>Actinopterygii</taxon>
        <taxon>Neopterygii</taxon>
        <taxon>Teleostei</taxon>
        <taxon>Neoteleostei</taxon>
        <taxon>Acanthomorphata</taxon>
        <taxon>Ovalentaria</taxon>
        <taxon>Atherinomorphae</taxon>
        <taxon>Beloniformes</taxon>
        <taxon>Adrianichthyidae</taxon>
        <taxon>Oryziinae</taxon>
        <taxon>Oryzias</taxon>
    </lineage>
</organism>
<feature type="compositionally biased region" description="Polar residues" evidence="1">
    <location>
        <begin position="159"/>
        <end position="172"/>
    </location>
</feature>
<dbReference type="AlphaFoldDB" id="A0A834FHD2"/>
<evidence type="ECO:0000256" key="1">
    <source>
        <dbReference type="SAM" id="MobiDB-lite"/>
    </source>
</evidence>
<protein>
    <submittedName>
        <fullName evidence="2">Uncharacterized protein</fullName>
    </submittedName>
</protein>
<name>A0A834FHD2_ORYME</name>
<feature type="compositionally biased region" description="Basic and acidic residues" evidence="1">
    <location>
        <begin position="93"/>
        <end position="106"/>
    </location>
</feature>
<sequence>MRINLRRGPLTSAPIHAVMKRRNLQDQALQSGRPNPNCAAVQNWNHEGGASGSTHRCCSSPSDSCDFWFHGGGNDLQPGENLWTAVLLTQHHSEAETNQRSPERRASTPGRFSLTWTPWRSQGLSQSFVVCQIACPGGAVSVAVTRLMRIMSETRSRHATGNQITARGSGSVLQRPARRPSPNDPRLFHQEGFQVS</sequence>
<dbReference type="EMBL" id="WKFB01000140">
    <property type="protein sequence ID" value="KAF6734193.1"/>
    <property type="molecule type" value="Genomic_DNA"/>
</dbReference>
<evidence type="ECO:0000313" key="2">
    <source>
        <dbReference type="EMBL" id="KAF6734193.1"/>
    </source>
</evidence>
<dbReference type="Proteomes" id="UP000646548">
    <property type="component" value="Unassembled WGS sequence"/>
</dbReference>
<accession>A0A834FHD2</accession>
<feature type="region of interest" description="Disordered" evidence="1">
    <location>
        <begin position="156"/>
        <end position="196"/>
    </location>
</feature>
<comment type="caution">
    <text evidence="2">The sequence shown here is derived from an EMBL/GenBank/DDBJ whole genome shotgun (WGS) entry which is preliminary data.</text>
</comment>
<evidence type="ECO:0000313" key="3">
    <source>
        <dbReference type="Proteomes" id="UP000646548"/>
    </source>
</evidence>